<protein>
    <submittedName>
        <fullName evidence="2">Uncharacterized protein</fullName>
    </submittedName>
</protein>
<gene>
    <name evidence="2" type="ORF">PIB30_097437</name>
</gene>
<dbReference type="Proteomes" id="UP001341840">
    <property type="component" value="Unassembled WGS sequence"/>
</dbReference>
<name>A0ABU6XTW8_9FABA</name>
<evidence type="ECO:0000313" key="2">
    <source>
        <dbReference type="EMBL" id="MED6201687.1"/>
    </source>
</evidence>
<reference evidence="2 3" key="1">
    <citation type="journal article" date="2023" name="Plants (Basel)">
        <title>Bridging the Gap: Combining Genomics and Transcriptomics Approaches to Understand Stylosanthes scabra, an Orphan Legume from the Brazilian Caatinga.</title>
        <authorList>
            <person name="Ferreira-Neto J.R.C."/>
            <person name="da Silva M.D."/>
            <person name="Binneck E."/>
            <person name="de Melo N.F."/>
            <person name="da Silva R.H."/>
            <person name="de Melo A.L.T.M."/>
            <person name="Pandolfi V."/>
            <person name="Bustamante F.O."/>
            <person name="Brasileiro-Vidal A.C."/>
            <person name="Benko-Iseppon A.M."/>
        </authorList>
    </citation>
    <scope>NUCLEOTIDE SEQUENCE [LARGE SCALE GENOMIC DNA]</scope>
    <source>
        <tissue evidence="2">Leaves</tissue>
    </source>
</reference>
<sequence length="124" mass="13833">MSTHMRAAHTPTHAKVSPLHLGVATCLIKATHMRRSPRICMDSHSVHDHGHVATTLNVTMTHLPTYRRTPSTHMRGKHIASMSSQSCSNMAPSTRRPTHMRGSPRICVESYLNHVSSHVLKKQT</sequence>
<feature type="compositionally biased region" description="Polar residues" evidence="1">
    <location>
        <begin position="81"/>
        <end position="92"/>
    </location>
</feature>
<organism evidence="2 3">
    <name type="scientific">Stylosanthes scabra</name>
    <dbReference type="NCBI Taxonomy" id="79078"/>
    <lineage>
        <taxon>Eukaryota</taxon>
        <taxon>Viridiplantae</taxon>
        <taxon>Streptophyta</taxon>
        <taxon>Embryophyta</taxon>
        <taxon>Tracheophyta</taxon>
        <taxon>Spermatophyta</taxon>
        <taxon>Magnoliopsida</taxon>
        <taxon>eudicotyledons</taxon>
        <taxon>Gunneridae</taxon>
        <taxon>Pentapetalae</taxon>
        <taxon>rosids</taxon>
        <taxon>fabids</taxon>
        <taxon>Fabales</taxon>
        <taxon>Fabaceae</taxon>
        <taxon>Papilionoideae</taxon>
        <taxon>50 kb inversion clade</taxon>
        <taxon>dalbergioids sensu lato</taxon>
        <taxon>Dalbergieae</taxon>
        <taxon>Pterocarpus clade</taxon>
        <taxon>Stylosanthes</taxon>
    </lineage>
</organism>
<evidence type="ECO:0000313" key="3">
    <source>
        <dbReference type="Proteomes" id="UP001341840"/>
    </source>
</evidence>
<evidence type="ECO:0000256" key="1">
    <source>
        <dbReference type="SAM" id="MobiDB-lite"/>
    </source>
</evidence>
<feature type="non-terminal residue" evidence="2">
    <location>
        <position position="124"/>
    </location>
</feature>
<dbReference type="EMBL" id="JASCZI010213845">
    <property type="protein sequence ID" value="MED6201687.1"/>
    <property type="molecule type" value="Genomic_DNA"/>
</dbReference>
<keyword evidence="3" id="KW-1185">Reference proteome</keyword>
<accession>A0ABU6XTW8</accession>
<feature type="region of interest" description="Disordered" evidence="1">
    <location>
        <begin position="81"/>
        <end position="101"/>
    </location>
</feature>
<proteinExistence type="predicted"/>
<comment type="caution">
    <text evidence="2">The sequence shown here is derived from an EMBL/GenBank/DDBJ whole genome shotgun (WGS) entry which is preliminary data.</text>
</comment>